<reference evidence="1" key="1">
    <citation type="submission" date="2023-08" db="EMBL/GenBank/DDBJ databases">
        <title>Emergence of clinically-relevant ST2 carbapenem-resistant Acinetobacter baumannii strains in hospital sewages in Zhejiang, East of China.</title>
        <authorList>
            <person name="Kaichao C."/>
            <person name="Zhang R."/>
        </authorList>
    </citation>
    <scope>NUCLEOTIDE SEQUENCE</scope>
    <source>
        <strain evidence="1">M-RB-37</strain>
    </source>
</reference>
<name>A0AAW8JED6_9GAMM</name>
<comment type="caution">
    <text evidence="1">The sequence shown here is derived from an EMBL/GenBank/DDBJ whole genome shotgun (WGS) entry which is preliminary data.</text>
</comment>
<protein>
    <submittedName>
        <fullName evidence="1">Uncharacterized protein</fullName>
    </submittedName>
</protein>
<accession>A0AAW8JED6</accession>
<dbReference type="RefSeq" id="WP_308982062.1">
    <property type="nucleotide sequence ID" value="NZ_JAVIDL010000045.1"/>
</dbReference>
<dbReference type="AlphaFoldDB" id="A0AAW8JED6"/>
<dbReference type="Proteomes" id="UP001243844">
    <property type="component" value="Unassembled WGS sequence"/>
</dbReference>
<dbReference type="EMBL" id="JAVIDL010000045">
    <property type="protein sequence ID" value="MDQ8937041.1"/>
    <property type="molecule type" value="Genomic_DNA"/>
</dbReference>
<organism evidence="1 2">
    <name type="scientific">Acinetobacter rudis</name>
    <dbReference type="NCBI Taxonomy" id="632955"/>
    <lineage>
        <taxon>Bacteria</taxon>
        <taxon>Pseudomonadati</taxon>
        <taxon>Pseudomonadota</taxon>
        <taxon>Gammaproteobacteria</taxon>
        <taxon>Moraxellales</taxon>
        <taxon>Moraxellaceae</taxon>
        <taxon>Acinetobacter</taxon>
    </lineage>
</organism>
<proteinExistence type="predicted"/>
<sequence length="89" mass="10063">MSTDQQSIQSFFEPALEVLNQLHDYKRKNLRAKGYDENNAAATREEFSQAMAQRFRINQWLAGQIVTGLVNADLVQAFGGYVKPKVVNS</sequence>
<evidence type="ECO:0000313" key="2">
    <source>
        <dbReference type="Proteomes" id="UP001243844"/>
    </source>
</evidence>
<evidence type="ECO:0000313" key="1">
    <source>
        <dbReference type="EMBL" id="MDQ8937041.1"/>
    </source>
</evidence>
<gene>
    <name evidence="1" type="ORF">RFH47_15065</name>
</gene>